<dbReference type="SUPFAM" id="SSF52047">
    <property type="entry name" value="RNI-like"/>
    <property type="match status" value="1"/>
</dbReference>
<name>A0A6A5TTC9_9PLEO</name>
<dbReference type="EMBL" id="ML976993">
    <property type="protein sequence ID" value="KAF1955911.1"/>
    <property type="molecule type" value="Genomic_DNA"/>
</dbReference>
<dbReference type="AlphaFoldDB" id="A0A6A5TTC9"/>
<dbReference type="InterPro" id="IPR032675">
    <property type="entry name" value="LRR_dom_sf"/>
</dbReference>
<keyword evidence="2" id="KW-1185">Reference proteome</keyword>
<gene>
    <name evidence="1" type="ORF">CC80DRAFT_548973</name>
</gene>
<sequence>MAAEQLRVAAPIERLPEELYDEILSHLRVPYIDNTSTERWFVEYDRFLNAPKRAAFDLTLRHFDDYERAPQDLHNVRLSCKALYHAATRALFRRCFTVLRPYMKFDINAIEELASERGHLSLLSGEMRRIHFDLQPDKWDHHGCIFFGAKRDGYVKSFETFMASFPSIMRKLGNLESLQLSLSGPEWNGHRRNAVRTITFDYDILTVDSLVWGLVTVFSAPGLDYLTDLRLTLPCAHDFAAINLAFSNERCFRMKRLFLEYADATGPGGSKQYLYGDGQFEEGDEDVPYSNLQERNANQENMHHIRDVVSRCTNLESLGLSGTQHLDANLLQWSPAPGKGLKSLYLSRVRLDADRLIHLYSYLEGSPTSESPIVSSFLHDVQLSKGTWETVFKGLIDCPNLSYFVPSDLDYVRGHPFKQYPCRPWEDSSIIWSDSMNDEDTLKALDDVLAGRCANLGVRHAAIYPDW</sequence>
<protein>
    <submittedName>
        <fullName evidence="1">Uncharacterized protein</fullName>
    </submittedName>
</protein>
<accession>A0A6A5TTC9</accession>
<evidence type="ECO:0000313" key="2">
    <source>
        <dbReference type="Proteomes" id="UP000800035"/>
    </source>
</evidence>
<proteinExistence type="predicted"/>
<organism evidence="1 2">
    <name type="scientific">Byssothecium circinans</name>
    <dbReference type="NCBI Taxonomy" id="147558"/>
    <lineage>
        <taxon>Eukaryota</taxon>
        <taxon>Fungi</taxon>
        <taxon>Dikarya</taxon>
        <taxon>Ascomycota</taxon>
        <taxon>Pezizomycotina</taxon>
        <taxon>Dothideomycetes</taxon>
        <taxon>Pleosporomycetidae</taxon>
        <taxon>Pleosporales</taxon>
        <taxon>Massarineae</taxon>
        <taxon>Massarinaceae</taxon>
        <taxon>Byssothecium</taxon>
    </lineage>
</organism>
<dbReference type="Proteomes" id="UP000800035">
    <property type="component" value="Unassembled WGS sequence"/>
</dbReference>
<reference evidence="1" key="1">
    <citation type="journal article" date="2020" name="Stud. Mycol.">
        <title>101 Dothideomycetes genomes: a test case for predicting lifestyles and emergence of pathogens.</title>
        <authorList>
            <person name="Haridas S."/>
            <person name="Albert R."/>
            <person name="Binder M."/>
            <person name="Bloem J."/>
            <person name="Labutti K."/>
            <person name="Salamov A."/>
            <person name="Andreopoulos B."/>
            <person name="Baker S."/>
            <person name="Barry K."/>
            <person name="Bills G."/>
            <person name="Bluhm B."/>
            <person name="Cannon C."/>
            <person name="Castanera R."/>
            <person name="Culley D."/>
            <person name="Daum C."/>
            <person name="Ezra D."/>
            <person name="Gonzalez J."/>
            <person name="Henrissat B."/>
            <person name="Kuo A."/>
            <person name="Liang C."/>
            <person name="Lipzen A."/>
            <person name="Lutzoni F."/>
            <person name="Magnuson J."/>
            <person name="Mondo S."/>
            <person name="Nolan M."/>
            <person name="Ohm R."/>
            <person name="Pangilinan J."/>
            <person name="Park H.-J."/>
            <person name="Ramirez L."/>
            <person name="Alfaro M."/>
            <person name="Sun H."/>
            <person name="Tritt A."/>
            <person name="Yoshinaga Y."/>
            <person name="Zwiers L.-H."/>
            <person name="Turgeon B."/>
            <person name="Goodwin S."/>
            <person name="Spatafora J."/>
            <person name="Crous P."/>
            <person name="Grigoriev I."/>
        </authorList>
    </citation>
    <scope>NUCLEOTIDE SEQUENCE</scope>
    <source>
        <strain evidence="1">CBS 675.92</strain>
    </source>
</reference>
<evidence type="ECO:0000313" key="1">
    <source>
        <dbReference type="EMBL" id="KAF1955911.1"/>
    </source>
</evidence>
<dbReference type="OrthoDB" id="3799527at2759"/>
<dbReference type="Gene3D" id="3.80.10.10">
    <property type="entry name" value="Ribonuclease Inhibitor"/>
    <property type="match status" value="1"/>
</dbReference>